<reference evidence="1" key="1">
    <citation type="submission" date="2022-12" db="EMBL/GenBank/DDBJ databases">
        <title>Clostridium sp. nov., isolated from industrial wastewater.</title>
        <authorList>
            <person name="Jiayan W."/>
        </authorList>
    </citation>
    <scope>NUCLEOTIDE SEQUENCE</scope>
    <source>
        <strain evidence="1">ZC22-4</strain>
    </source>
</reference>
<gene>
    <name evidence="1" type="ORF">OW729_04050</name>
</gene>
<evidence type="ECO:0000313" key="1">
    <source>
        <dbReference type="EMBL" id="MCY6957778.1"/>
    </source>
</evidence>
<dbReference type="InterPro" id="IPR036513">
    <property type="entry name" value="STAS_dom_sf"/>
</dbReference>
<comment type="caution">
    <text evidence="1">The sequence shown here is derived from an EMBL/GenBank/DDBJ whole genome shotgun (WGS) entry which is preliminary data.</text>
</comment>
<protein>
    <submittedName>
        <fullName evidence="1">Uncharacterized protein</fullName>
    </submittedName>
</protein>
<keyword evidence="2" id="KW-1185">Reference proteome</keyword>
<dbReference type="Gene3D" id="3.30.750.24">
    <property type="entry name" value="STAS domain"/>
    <property type="match status" value="1"/>
</dbReference>
<dbReference type="Proteomes" id="UP001144612">
    <property type="component" value="Unassembled WGS sequence"/>
</dbReference>
<dbReference type="SUPFAM" id="SSF52091">
    <property type="entry name" value="SpoIIaa-like"/>
    <property type="match status" value="1"/>
</dbReference>
<name>A0ABT4D654_9CLOT</name>
<organism evidence="1 2">
    <name type="scientific">Clostridium brassicae</name>
    <dbReference type="NCBI Taxonomy" id="2999072"/>
    <lineage>
        <taxon>Bacteria</taxon>
        <taxon>Bacillati</taxon>
        <taxon>Bacillota</taxon>
        <taxon>Clostridia</taxon>
        <taxon>Eubacteriales</taxon>
        <taxon>Clostridiaceae</taxon>
        <taxon>Clostridium</taxon>
    </lineage>
</organism>
<sequence length="85" mass="9788">MVKISKIKVTIIIDKKGNKKVYKVKGQLIFALATNFLEKFDFDDKLDCIEIYLSKAHVWGESGIGAIDKVCLNIKKWCKNKYSFN</sequence>
<dbReference type="EMBL" id="JAPQFJ010000003">
    <property type="protein sequence ID" value="MCY6957778.1"/>
    <property type="molecule type" value="Genomic_DNA"/>
</dbReference>
<proteinExistence type="predicted"/>
<accession>A0ABT4D654</accession>
<evidence type="ECO:0000313" key="2">
    <source>
        <dbReference type="Proteomes" id="UP001144612"/>
    </source>
</evidence>
<dbReference type="RefSeq" id="WP_268060176.1">
    <property type="nucleotide sequence ID" value="NZ_JAPQFJ010000003.1"/>
</dbReference>